<name>A0ABQ6SK02_9PAST</name>
<reference evidence="1 2" key="1">
    <citation type="submission" date="2019-09" db="EMBL/GenBank/DDBJ databases">
        <title>Haemophilus seminale sp. nov., isolated from human semen.</title>
        <authorList>
            <person name="Zheng M."/>
        </authorList>
    </citation>
    <scope>NUCLEOTIDE SEQUENCE [LARGE SCALE GENOMIC DNA]</scope>
    <source>
        <strain evidence="1 2">SZY H2</strain>
    </source>
</reference>
<keyword evidence="2" id="KW-1185">Reference proteome</keyword>
<dbReference type="RefSeq" id="WP_139989277.1">
    <property type="nucleotide sequence ID" value="NZ_VCED01000001.1"/>
</dbReference>
<sequence>MDIQRKLKRYSYHVVIAIDQLFNALTGGAADETLSSRTYRGAILAKQPKKRWRVLYRVINGLFFDRNHCKMAYESEVSGKQHDKRFKAVQNG</sequence>
<gene>
    <name evidence="1" type="ORF">F2S80_08505</name>
</gene>
<evidence type="ECO:0000313" key="2">
    <source>
        <dbReference type="Proteomes" id="UP000324828"/>
    </source>
</evidence>
<evidence type="ECO:0000313" key="1">
    <source>
        <dbReference type="EMBL" id="KAA5522640.1"/>
    </source>
</evidence>
<protein>
    <submittedName>
        <fullName evidence="1">DNA helicase UvrD</fullName>
    </submittedName>
</protein>
<keyword evidence="1" id="KW-0347">Helicase</keyword>
<keyword evidence="1" id="KW-0067">ATP-binding</keyword>
<organism evidence="1 2">
    <name type="scientific">Haemophilus seminalis</name>
    <dbReference type="NCBI Taxonomy" id="2582921"/>
    <lineage>
        <taxon>Bacteria</taxon>
        <taxon>Pseudomonadati</taxon>
        <taxon>Pseudomonadota</taxon>
        <taxon>Gammaproteobacteria</taxon>
        <taxon>Pasteurellales</taxon>
        <taxon>Pasteurellaceae</taxon>
        <taxon>Haemophilus</taxon>
    </lineage>
</organism>
<keyword evidence="1" id="KW-0378">Hydrolase</keyword>
<accession>A0ABQ6SK02</accession>
<dbReference type="GO" id="GO:0004386">
    <property type="term" value="F:helicase activity"/>
    <property type="evidence" value="ECO:0007669"/>
    <property type="project" value="UniProtKB-KW"/>
</dbReference>
<keyword evidence="1" id="KW-0547">Nucleotide-binding</keyword>
<dbReference type="Proteomes" id="UP000324828">
    <property type="component" value="Unassembled WGS sequence"/>
</dbReference>
<comment type="caution">
    <text evidence="1">The sequence shown here is derived from an EMBL/GenBank/DDBJ whole genome shotgun (WGS) entry which is preliminary data.</text>
</comment>
<proteinExistence type="predicted"/>
<dbReference type="EMBL" id="VXDF01000007">
    <property type="protein sequence ID" value="KAA5522640.1"/>
    <property type="molecule type" value="Genomic_DNA"/>
</dbReference>